<organism evidence="4 5">
    <name type="scientific">Plasmodium fragile</name>
    <dbReference type="NCBI Taxonomy" id="5857"/>
    <lineage>
        <taxon>Eukaryota</taxon>
        <taxon>Sar</taxon>
        <taxon>Alveolata</taxon>
        <taxon>Apicomplexa</taxon>
        <taxon>Aconoidasida</taxon>
        <taxon>Haemosporida</taxon>
        <taxon>Plasmodiidae</taxon>
        <taxon>Plasmodium</taxon>
        <taxon>Plasmodium (Plasmodium)</taxon>
    </lineage>
</organism>
<dbReference type="AlphaFoldDB" id="A0A0D9QUF7"/>
<evidence type="ECO:0000256" key="2">
    <source>
        <dbReference type="ARBA" id="ARBA00022980"/>
    </source>
</evidence>
<dbReference type="InterPro" id="IPR036853">
    <property type="entry name" value="Ribosomal_uL14_sf"/>
</dbReference>
<evidence type="ECO:0000313" key="5">
    <source>
        <dbReference type="Proteomes" id="UP000054561"/>
    </source>
</evidence>
<dbReference type="GO" id="GO:0006412">
    <property type="term" value="P:translation"/>
    <property type="evidence" value="ECO:0007669"/>
    <property type="project" value="InterPro"/>
</dbReference>
<evidence type="ECO:0000313" key="4">
    <source>
        <dbReference type="EMBL" id="KJP90326.1"/>
    </source>
</evidence>
<dbReference type="GeneID" id="24271030"/>
<dbReference type="EMBL" id="KQ001809">
    <property type="protein sequence ID" value="KJP90326.1"/>
    <property type="molecule type" value="Genomic_DNA"/>
</dbReference>
<dbReference type="InterPro" id="IPR000218">
    <property type="entry name" value="Ribosomal_uL14"/>
</dbReference>
<dbReference type="SUPFAM" id="SSF50193">
    <property type="entry name" value="Ribosomal protein L14"/>
    <property type="match status" value="1"/>
</dbReference>
<dbReference type="VEuPathDB" id="PlasmoDB:AK88_07025"/>
<comment type="similarity">
    <text evidence="1">Belongs to the universal ribosomal protein uL14 family.</text>
</comment>
<dbReference type="GO" id="GO:0003735">
    <property type="term" value="F:structural constituent of ribosome"/>
    <property type="evidence" value="ECO:0007669"/>
    <property type="project" value="InterPro"/>
</dbReference>
<evidence type="ECO:0000256" key="3">
    <source>
        <dbReference type="ARBA" id="ARBA00023274"/>
    </source>
</evidence>
<accession>A0A0D9QUF7</accession>
<dbReference type="Gene3D" id="2.40.150.20">
    <property type="entry name" value="Ribosomal protein L14"/>
    <property type="match status" value="1"/>
</dbReference>
<name>A0A0D9QUF7_PLAFR</name>
<proteinExistence type="inferred from homology"/>
<evidence type="ECO:0000256" key="1">
    <source>
        <dbReference type="ARBA" id="ARBA00010745"/>
    </source>
</evidence>
<protein>
    <submittedName>
        <fullName evidence="4">Ribosomal protein L14</fullName>
    </submittedName>
</protein>
<gene>
    <name evidence="4" type="ORF">AK88_07025</name>
</gene>
<dbReference type="Proteomes" id="UP000054561">
    <property type="component" value="Apicoplast apicoplast"/>
</dbReference>
<dbReference type="OrthoDB" id="274765at2759"/>
<keyword evidence="2 4" id="KW-0689">Ribosomal protein</keyword>
<dbReference type="SMART" id="SM01374">
    <property type="entry name" value="Ribosomal_L14"/>
    <property type="match status" value="1"/>
</dbReference>
<reference evidence="4" key="1">
    <citation type="submission" date="2014-03" db="EMBL/GenBank/DDBJ databases">
        <title>The Genome Sequence of Plasmodium fragile nilgiri.</title>
        <authorList>
            <consortium name="The Broad Institute Genomics Platform"/>
            <consortium name="The Broad Institute Genome Sequencing Center for Infectious Disease"/>
            <person name="Neafsey D."/>
            <person name="Duraisingh M."/>
            <person name="Young S.K."/>
            <person name="Zeng Q."/>
            <person name="Gargeya S."/>
            <person name="Abouelleil A."/>
            <person name="Alvarado L."/>
            <person name="Chapman S.B."/>
            <person name="Gainer-Dewar J."/>
            <person name="Goldberg J."/>
            <person name="Griggs A."/>
            <person name="Gujja S."/>
            <person name="Hansen M."/>
            <person name="Howarth C."/>
            <person name="Imamovic A."/>
            <person name="Larimer J."/>
            <person name="Pearson M."/>
            <person name="Poon T.W."/>
            <person name="Priest M."/>
            <person name="Roberts A."/>
            <person name="Saif S."/>
            <person name="Shea T."/>
            <person name="Sykes S."/>
            <person name="Wortman J."/>
            <person name="Nusbaum C."/>
            <person name="Birren B."/>
        </authorList>
    </citation>
    <scope>NUCLEOTIDE SEQUENCE [LARGE SCALE GENOMIC DNA]</scope>
    <source>
        <strain evidence="4">Nilgiri</strain>
    </source>
</reference>
<dbReference type="HAMAP" id="MF_01367">
    <property type="entry name" value="Ribosomal_uL14"/>
    <property type="match status" value="1"/>
</dbReference>
<dbReference type="RefSeq" id="XP_031850593.1">
    <property type="nucleotide sequence ID" value="NW_012192828.1"/>
</dbReference>
<dbReference type="Pfam" id="PF00238">
    <property type="entry name" value="Ribosomal_L14"/>
    <property type="match status" value="1"/>
</dbReference>
<dbReference type="GO" id="GO:1990904">
    <property type="term" value="C:ribonucleoprotein complex"/>
    <property type="evidence" value="ECO:0007669"/>
    <property type="project" value="UniProtKB-KW"/>
</dbReference>
<sequence>MIYLNSILDVIDNSGVLKFKYIKSLNKCKKIKYGDILVGIVYKLYSNNLYKKSDKCKGILVQQKKFLNLKRYYSIKFNKNAVIIINNNLNSIGTKSNYYILKYIKYKLNINIKKLKIKFI</sequence>
<keyword evidence="3" id="KW-0687">Ribonucleoprotein</keyword>
<keyword evidence="5" id="KW-1185">Reference proteome</keyword>
<dbReference type="OMA" id="YKKSDKC"/>
<dbReference type="GO" id="GO:0005840">
    <property type="term" value="C:ribosome"/>
    <property type="evidence" value="ECO:0007669"/>
    <property type="project" value="UniProtKB-KW"/>
</dbReference>